<name>A0A4Z2JEF2_9TELE</name>
<dbReference type="Proteomes" id="UP000314294">
    <property type="component" value="Unassembled WGS sequence"/>
</dbReference>
<dbReference type="EMBL" id="SRLO01000009">
    <property type="protein sequence ID" value="TNN87622.1"/>
    <property type="molecule type" value="Genomic_DNA"/>
</dbReference>
<proteinExistence type="predicted"/>
<gene>
    <name evidence="1" type="ORF">EYF80_001969</name>
</gene>
<reference evidence="1 2" key="1">
    <citation type="submission" date="2019-03" db="EMBL/GenBank/DDBJ databases">
        <title>First draft genome of Liparis tanakae, snailfish: a comprehensive survey of snailfish specific genes.</title>
        <authorList>
            <person name="Kim W."/>
            <person name="Song I."/>
            <person name="Jeong J.-H."/>
            <person name="Kim D."/>
            <person name="Kim S."/>
            <person name="Ryu S."/>
            <person name="Song J.Y."/>
            <person name="Lee S.K."/>
        </authorList>
    </citation>
    <scope>NUCLEOTIDE SEQUENCE [LARGE SCALE GENOMIC DNA]</scope>
    <source>
        <tissue evidence="1">Muscle</tissue>
    </source>
</reference>
<sequence length="90" mass="10953">MLQRTWASVLDGPQADTQVSCWWVLRTLRAQFLHTGFFRRRRPEDTHNKHKAEQYIWSSRIWRPAIFRANEEEEEEEESRGQMFTISMRV</sequence>
<dbReference type="AlphaFoldDB" id="A0A4Z2JEF2"/>
<organism evidence="1 2">
    <name type="scientific">Liparis tanakae</name>
    <name type="common">Tanaka's snailfish</name>
    <dbReference type="NCBI Taxonomy" id="230148"/>
    <lineage>
        <taxon>Eukaryota</taxon>
        <taxon>Metazoa</taxon>
        <taxon>Chordata</taxon>
        <taxon>Craniata</taxon>
        <taxon>Vertebrata</taxon>
        <taxon>Euteleostomi</taxon>
        <taxon>Actinopterygii</taxon>
        <taxon>Neopterygii</taxon>
        <taxon>Teleostei</taxon>
        <taxon>Neoteleostei</taxon>
        <taxon>Acanthomorphata</taxon>
        <taxon>Eupercaria</taxon>
        <taxon>Perciformes</taxon>
        <taxon>Cottioidei</taxon>
        <taxon>Cottales</taxon>
        <taxon>Liparidae</taxon>
        <taxon>Liparis</taxon>
    </lineage>
</organism>
<evidence type="ECO:0000313" key="1">
    <source>
        <dbReference type="EMBL" id="TNN87622.1"/>
    </source>
</evidence>
<accession>A0A4Z2JEF2</accession>
<comment type="caution">
    <text evidence="1">The sequence shown here is derived from an EMBL/GenBank/DDBJ whole genome shotgun (WGS) entry which is preliminary data.</text>
</comment>
<protein>
    <submittedName>
        <fullName evidence="1">Uncharacterized protein</fullName>
    </submittedName>
</protein>
<evidence type="ECO:0000313" key="2">
    <source>
        <dbReference type="Proteomes" id="UP000314294"/>
    </source>
</evidence>
<keyword evidence="2" id="KW-1185">Reference proteome</keyword>